<keyword evidence="1" id="KW-1133">Transmembrane helix</keyword>
<dbReference type="VEuPathDB" id="PiroplasmaDB:TA20600"/>
<keyword evidence="1" id="KW-0812">Transmembrane</keyword>
<dbReference type="eggNOG" id="ENOG502T048">
    <property type="taxonomic scope" value="Eukaryota"/>
</dbReference>
<evidence type="ECO:0000256" key="1">
    <source>
        <dbReference type="SAM" id="Phobius"/>
    </source>
</evidence>
<evidence type="ECO:0000313" key="2">
    <source>
        <dbReference type="EMBL" id="CAI73602.1"/>
    </source>
</evidence>
<accession>Q4UH37</accession>
<proteinExistence type="predicted"/>
<feature type="transmembrane region" description="Helical" evidence="1">
    <location>
        <begin position="34"/>
        <end position="52"/>
    </location>
</feature>
<dbReference type="EMBL" id="CR940347">
    <property type="protein sequence ID" value="CAI73602.1"/>
    <property type="molecule type" value="Genomic_DNA"/>
</dbReference>
<dbReference type="KEGG" id="tan:TA20600"/>
<reference evidence="2 3" key="1">
    <citation type="journal article" date="2005" name="Science">
        <title>Genome of the host-cell transforming parasite Theileria annulata compared with T. parva.</title>
        <authorList>
            <person name="Pain A."/>
            <person name="Renauld H."/>
            <person name="Berriman M."/>
            <person name="Murphy L."/>
            <person name="Yeats C.A."/>
            <person name="Weir W."/>
            <person name="Kerhornou A."/>
            <person name="Aslett M."/>
            <person name="Bishop R."/>
            <person name="Bouchier C."/>
            <person name="Cochet M."/>
            <person name="Coulson R.M.R."/>
            <person name="Cronin A."/>
            <person name="de Villiers E.P."/>
            <person name="Fraser A."/>
            <person name="Fosker N."/>
            <person name="Gardner M."/>
            <person name="Goble A."/>
            <person name="Griffiths-Jones S."/>
            <person name="Harris D.E."/>
            <person name="Katzer F."/>
            <person name="Larke N."/>
            <person name="Lord A."/>
            <person name="Maser P."/>
            <person name="McKellar S."/>
            <person name="Mooney P."/>
            <person name="Morton F."/>
            <person name="Nene V."/>
            <person name="O'Neil S."/>
            <person name="Price C."/>
            <person name="Quail M.A."/>
            <person name="Rabbinowitsch E."/>
            <person name="Rawlings N.D."/>
            <person name="Rutter S."/>
            <person name="Saunders D."/>
            <person name="Seeger K."/>
            <person name="Shah T."/>
            <person name="Squares R."/>
            <person name="Squares S."/>
            <person name="Tivey A."/>
            <person name="Walker A.R."/>
            <person name="Woodward J."/>
            <person name="Dobbelaere D.A.E."/>
            <person name="Langsley G."/>
            <person name="Rajandream M.A."/>
            <person name="McKeever D."/>
            <person name="Shiels B."/>
            <person name="Tait A."/>
            <person name="Barrell B.G."/>
            <person name="Hall N."/>
        </authorList>
    </citation>
    <scope>NUCLEOTIDE SEQUENCE [LARGE SCALE GENOMIC DNA]</scope>
    <source>
        <strain evidence="3">Ankara</strain>
    </source>
</reference>
<feature type="transmembrane region" description="Helical" evidence="1">
    <location>
        <begin position="6"/>
        <end position="27"/>
    </location>
</feature>
<dbReference type="OMA" id="EYRYKYW"/>
<dbReference type="AlphaFoldDB" id="Q4UH37"/>
<protein>
    <submittedName>
        <fullName evidence="2">Uncharacterized protein</fullName>
    </submittedName>
</protein>
<dbReference type="InParanoid" id="Q4UH37"/>
<dbReference type="GeneID" id="3864351"/>
<keyword evidence="1" id="KW-0472">Membrane</keyword>
<organism evidence="2 3">
    <name type="scientific">Theileria annulata</name>
    <dbReference type="NCBI Taxonomy" id="5874"/>
    <lineage>
        <taxon>Eukaryota</taxon>
        <taxon>Sar</taxon>
        <taxon>Alveolata</taxon>
        <taxon>Apicomplexa</taxon>
        <taxon>Aconoidasida</taxon>
        <taxon>Piroplasmida</taxon>
        <taxon>Theileriidae</taxon>
        <taxon>Theileria</taxon>
    </lineage>
</organism>
<name>Q4UH37_THEAN</name>
<dbReference type="Proteomes" id="UP000001950">
    <property type="component" value="Chromosome 1"/>
</dbReference>
<keyword evidence="3" id="KW-1185">Reference proteome</keyword>
<dbReference type="RefSeq" id="XP_954279.1">
    <property type="nucleotide sequence ID" value="XM_949186.1"/>
</dbReference>
<evidence type="ECO:0000313" key="3">
    <source>
        <dbReference type="Proteomes" id="UP000001950"/>
    </source>
</evidence>
<dbReference type="OrthoDB" id="333370at2759"/>
<gene>
    <name evidence="2" type="ORF">TA20600</name>
</gene>
<sequence length="542" mass="63932">MSIVSIHNYKIYFLVYILGFCTILPLYRRRSDQFSLVLFYFLGCTQFFTNAINHTHLKPSYANVYYQNGTKIGEFDHQIVSKTQSNYSLNWINNDVSMYREFGLLLKKRSRINRFNKEIELFRRVRERRKKFNDRFVDIRKINFRNSRCNLQLLRLPVSPLVDLNSITPFKTVLNMREEIPFNPTPMLKFIGFRFKPLINAQTSSSDTNNFVCSPNKEDEDNINFYVPGKRVYDRFCKPYPMDRLLEVMDARSCGYYSRLGTPFKITGESDSPPTPMDGKIVPPGGSVGRGSGFGLTTQTKEPKRVPISQLKFFEDDEKILKFEELFETVNDDGVSFKIPLDQSIKDPSFKELINRTFPKDVVENFGFAVLKLPYLDDVCEEGDIFRNPRYLGEYRYKYWFNPFYGSPSLPCDAKKLIEEYNEEHPDEKIDYEKELLCDLVYCHSNGTIVELRENVLPFDPKTDDVVIEGEDPREPRFVVHCDKNYIKEHNLKKGQIFDLVDEEHRRLYYDNIFFQPKCFRHPIHLPDGSLFYENFIPKQRN</sequence>